<evidence type="ECO:0000256" key="10">
    <source>
        <dbReference type="SAM" id="MobiDB-lite"/>
    </source>
</evidence>
<dbReference type="GO" id="GO:0005789">
    <property type="term" value="C:endoplasmic reticulum membrane"/>
    <property type="evidence" value="ECO:0007669"/>
    <property type="project" value="UniProtKB-SubCell"/>
</dbReference>
<evidence type="ECO:0000256" key="1">
    <source>
        <dbReference type="ARBA" id="ARBA00004477"/>
    </source>
</evidence>
<comment type="subcellular location">
    <subcellularLocation>
        <location evidence="1">Endoplasmic reticulum membrane</location>
        <topology evidence="1">Multi-pass membrane protein</topology>
    </subcellularLocation>
</comment>
<feature type="compositionally biased region" description="Polar residues" evidence="10">
    <location>
        <begin position="24"/>
        <end position="33"/>
    </location>
</feature>
<reference evidence="12 13" key="1">
    <citation type="journal article" date="2016" name="Proc. Natl. Acad. Sci. U.S.A.">
        <title>Comparative genomics of biotechnologically important yeasts.</title>
        <authorList>
            <person name="Riley R."/>
            <person name="Haridas S."/>
            <person name="Wolfe K.H."/>
            <person name="Lopes M.R."/>
            <person name="Hittinger C.T."/>
            <person name="Goeker M."/>
            <person name="Salamov A.A."/>
            <person name="Wisecaver J.H."/>
            <person name="Long T.M."/>
            <person name="Calvey C.H."/>
            <person name="Aerts A.L."/>
            <person name="Barry K.W."/>
            <person name="Choi C."/>
            <person name="Clum A."/>
            <person name="Coughlan A.Y."/>
            <person name="Deshpande S."/>
            <person name="Douglass A.P."/>
            <person name="Hanson S.J."/>
            <person name="Klenk H.-P."/>
            <person name="LaButti K.M."/>
            <person name="Lapidus A."/>
            <person name="Lindquist E.A."/>
            <person name="Lipzen A.M."/>
            <person name="Meier-Kolthoff J.P."/>
            <person name="Ohm R.A."/>
            <person name="Otillar R.P."/>
            <person name="Pangilinan J.L."/>
            <person name="Peng Y."/>
            <person name="Rokas A."/>
            <person name="Rosa C.A."/>
            <person name="Scheuner C."/>
            <person name="Sibirny A.A."/>
            <person name="Slot J.C."/>
            <person name="Stielow J.B."/>
            <person name="Sun H."/>
            <person name="Kurtzman C.P."/>
            <person name="Blackwell M."/>
            <person name="Grigoriev I.V."/>
            <person name="Jeffries T.W."/>
        </authorList>
    </citation>
    <scope>NUCLEOTIDE SEQUENCE [LARGE SCALE GENOMIC DNA]</scope>
    <source>
        <strain evidence="12 13">DSM 6958</strain>
    </source>
</reference>
<evidence type="ECO:0000256" key="3">
    <source>
        <dbReference type="ARBA" id="ARBA00007978"/>
    </source>
</evidence>
<dbReference type="GO" id="GO:0006506">
    <property type="term" value="P:GPI anchor biosynthetic process"/>
    <property type="evidence" value="ECO:0007669"/>
    <property type="project" value="UniProtKB-UniPathway"/>
</dbReference>
<feature type="transmembrane region" description="Helical" evidence="11">
    <location>
        <begin position="149"/>
        <end position="169"/>
    </location>
</feature>
<dbReference type="OrthoDB" id="17366at2759"/>
<comment type="similarity">
    <text evidence="3">Belongs to the PIGF family.</text>
</comment>
<protein>
    <recommendedName>
        <fullName evidence="4">Glycosylphosphatidylinositol anchor biosynthesis protein 11</fullName>
    </recommendedName>
</protein>
<feature type="transmembrane region" description="Helical" evidence="11">
    <location>
        <begin position="38"/>
        <end position="57"/>
    </location>
</feature>
<organism evidence="12 13">
    <name type="scientific">Nadsonia fulvescens var. elongata DSM 6958</name>
    <dbReference type="NCBI Taxonomy" id="857566"/>
    <lineage>
        <taxon>Eukaryota</taxon>
        <taxon>Fungi</taxon>
        <taxon>Dikarya</taxon>
        <taxon>Ascomycota</taxon>
        <taxon>Saccharomycotina</taxon>
        <taxon>Dipodascomycetes</taxon>
        <taxon>Dipodascales</taxon>
        <taxon>Dipodascales incertae sedis</taxon>
        <taxon>Nadsonia</taxon>
    </lineage>
</organism>
<dbReference type="AlphaFoldDB" id="A0A1E3PCW4"/>
<evidence type="ECO:0000256" key="7">
    <source>
        <dbReference type="ARBA" id="ARBA00022824"/>
    </source>
</evidence>
<sequence>MSKSPTVPSPQSVLRNRGDRPVSVSKSMASSTNPKTKSLIYSLIYTAMIINFLWVGLFKAGISQDPVRIMTQALPFIVLIQVMYSIVGLDGVVSKRTGTGPKKSTQMSSQNSSNFFSALWSVVIAIIMSFLVFGLLVLFGAPAFTYSTHTYLCALHISLLSVQPMFYVYNFDSNIWTDIISVRLPLNPVYGASVGTWLGSWLGAIPIPLDWDRPWQQWPITILAGAYIGTAIGTVVGALYKSSRKT</sequence>
<keyword evidence="8 11" id="KW-1133">Transmembrane helix</keyword>
<dbReference type="EMBL" id="KV454415">
    <property type="protein sequence ID" value="ODQ63228.1"/>
    <property type="molecule type" value="Genomic_DNA"/>
</dbReference>
<keyword evidence="13" id="KW-1185">Reference proteome</keyword>
<feature type="transmembrane region" description="Helical" evidence="11">
    <location>
        <begin position="69"/>
        <end position="93"/>
    </location>
</feature>
<feature type="region of interest" description="Disordered" evidence="10">
    <location>
        <begin position="1"/>
        <end position="33"/>
    </location>
</feature>
<dbReference type="InterPro" id="IPR009580">
    <property type="entry name" value="GPI_biosynthesis_protein_Pig-F"/>
</dbReference>
<evidence type="ECO:0000256" key="9">
    <source>
        <dbReference type="ARBA" id="ARBA00023136"/>
    </source>
</evidence>
<keyword evidence="9 11" id="KW-0472">Membrane</keyword>
<keyword evidence="5" id="KW-0337">GPI-anchor biosynthesis</keyword>
<keyword evidence="6 11" id="KW-0812">Transmembrane</keyword>
<evidence type="ECO:0000256" key="2">
    <source>
        <dbReference type="ARBA" id="ARBA00004687"/>
    </source>
</evidence>
<evidence type="ECO:0000256" key="5">
    <source>
        <dbReference type="ARBA" id="ARBA00022502"/>
    </source>
</evidence>
<feature type="transmembrane region" description="Helical" evidence="11">
    <location>
        <begin position="220"/>
        <end position="240"/>
    </location>
</feature>
<feature type="transmembrane region" description="Helical" evidence="11">
    <location>
        <begin position="189"/>
        <end position="208"/>
    </location>
</feature>
<evidence type="ECO:0000313" key="13">
    <source>
        <dbReference type="Proteomes" id="UP000095009"/>
    </source>
</evidence>
<comment type="pathway">
    <text evidence="2">Glycolipid biosynthesis; glycosylphosphatidylinositol-anchor biosynthesis.</text>
</comment>
<evidence type="ECO:0000256" key="11">
    <source>
        <dbReference type="SAM" id="Phobius"/>
    </source>
</evidence>
<evidence type="ECO:0000313" key="12">
    <source>
        <dbReference type="EMBL" id="ODQ63228.1"/>
    </source>
</evidence>
<feature type="transmembrane region" description="Helical" evidence="11">
    <location>
        <begin position="114"/>
        <end position="143"/>
    </location>
</feature>
<dbReference type="Proteomes" id="UP000095009">
    <property type="component" value="Unassembled WGS sequence"/>
</dbReference>
<gene>
    <name evidence="12" type="ORF">NADFUDRAFT_84411</name>
</gene>
<dbReference type="UniPathway" id="UPA00196"/>
<dbReference type="STRING" id="857566.A0A1E3PCW4"/>
<evidence type="ECO:0000256" key="4">
    <source>
        <dbReference type="ARBA" id="ARBA00020927"/>
    </source>
</evidence>
<proteinExistence type="inferred from homology"/>
<keyword evidence="7" id="KW-0256">Endoplasmic reticulum</keyword>
<evidence type="ECO:0000256" key="8">
    <source>
        <dbReference type="ARBA" id="ARBA00022989"/>
    </source>
</evidence>
<dbReference type="Pfam" id="PF06699">
    <property type="entry name" value="PIG-F"/>
    <property type="match status" value="1"/>
</dbReference>
<name>A0A1E3PCW4_9ASCO</name>
<accession>A0A1E3PCW4</accession>
<evidence type="ECO:0000256" key="6">
    <source>
        <dbReference type="ARBA" id="ARBA00022692"/>
    </source>
</evidence>
<feature type="compositionally biased region" description="Polar residues" evidence="10">
    <location>
        <begin position="1"/>
        <end position="14"/>
    </location>
</feature>